<dbReference type="Proteomes" id="UP000503011">
    <property type="component" value="Chromosome"/>
</dbReference>
<dbReference type="EMBL" id="AP022871">
    <property type="protein sequence ID" value="BCB91881.1"/>
    <property type="molecule type" value="Genomic_DNA"/>
</dbReference>
<dbReference type="InterPro" id="IPR032528">
    <property type="entry name" value="Ribosom_S30AE_C"/>
</dbReference>
<dbReference type="PANTHER" id="PTHR33231:SF1">
    <property type="entry name" value="30S RIBOSOMAL PROTEIN"/>
    <property type="match status" value="1"/>
</dbReference>
<dbReference type="GO" id="GO:0022627">
    <property type="term" value="C:cytosolic small ribosomal subunit"/>
    <property type="evidence" value="ECO:0007669"/>
    <property type="project" value="TreeGrafter"/>
</dbReference>
<dbReference type="Pfam" id="PF16321">
    <property type="entry name" value="Ribosom_S30AE_C"/>
    <property type="match status" value="1"/>
</dbReference>
<feature type="domain" description="Sigma 54 modulation/S30EA ribosomal protein C-terminal" evidence="2">
    <location>
        <begin position="132"/>
        <end position="178"/>
    </location>
</feature>
<proteinExistence type="predicted"/>
<dbReference type="KEGG" id="psuu:Psuf_091940"/>
<organism evidence="3 4">
    <name type="scientific">Phytohabitans suffuscus</name>
    <dbReference type="NCBI Taxonomy" id="624315"/>
    <lineage>
        <taxon>Bacteria</taxon>
        <taxon>Bacillati</taxon>
        <taxon>Actinomycetota</taxon>
        <taxon>Actinomycetes</taxon>
        <taxon>Micromonosporales</taxon>
        <taxon>Micromonosporaceae</taxon>
    </lineage>
</organism>
<dbReference type="GO" id="GO:0043024">
    <property type="term" value="F:ribosomal small subunit binding"/>
    <property type="evidence" value="ECO:0007669"/>
    <property type="project" value="TreeGrafter"/>
</dbReference>
<dbReference type="Gene3D" id="3.30.505.50">
    <property type="entry name" value="Sigma 54 modulation/S30EA ribosomal protein, C-terminal domain"/>
    <property type="match status" value="1"/>
</dbReference>
<evidence type="ECO:0000259" key="2">
    <source>
        <dbReference type="Pfam" id="PF16321"/>
    </source>
</evidence>
<accession>A0A6F8Z1B4</accession>
<evidence type="ECO:0000256" key="1">
    <source>
        <dbReference type="SAM" id="MobiDB-lite"/>
    </source>
</evidence>
<evidence type="ECO:0000313" key="4">
    <source>
        <dbReference type="Proteomes" id="UP000503011"/>
    </source>
</evidence>
<dbReference type="PANTHER" id="PTHR33231">
    <property type="entry name" value="30S RIBOSOMAL PROTEIN"/>
    <property type="match status" value="1"/>
</dbReference>
<reference evidence="3 4" key="1">
    <citation type="submission" date="2020-03" db="EMBL/GenBank/DDBJ databases">
        <title>Whole genome shotgun sequence of Phytohabitans suffuscus NBRC 105367.</title>
        <authorList>
            <person name="Komaki H."/>
            <person name="Tamura T."/>
        </authorList>
    </citation>
    <scope>NUCLEOTIDE SEQUENCE [LARGE SCALE GENOMIC DNA]</scope>
    <source>
        <strain evidence="3 4">NBRC 105367</strain>
    </source>
</reference>
<dbReference type="GO" id="GO:0045900">
    <property type="term" value="P:negative regulation of translational elongation"/>
    <property type="evidence" value="ECO:0007669"/>
    <property type="project" value="TreeGrafter"/>
</dbReference>
<reference evidence="3 4" key="2">
    <citation type="submission" date="2020-03" db="EMBL/GenBank/DDBJ databases">
        <authorList>
            <person name="Ichikawa N."/>
            <person name="Kimura A."/>
            <person name="Kitahashi Y."/>
            <person name="Uohara A."/>
        </authorList>
    </citation>
    <scope>NUCLEOTIDE SEQUENCE [LARGE SCALE GENOMIC DNA]</scope>
    <source>
        <strain evidence="3 4">NBRC 105367</strain>
    </source>
</reference>
<dbReference type="InterPro" id="IPR050574">
    <property type="entry name" value="HPF/YfiA_ribosome-assoc"/>
</dbReference>
<dbReference type="AlphaFoldDB" id="A0A6F8Z1B4"/>
<dbReference type="InterPro" id="IPR038416">
    <property type="entry name" value="Ribosom_S30AE_C_sf"/>
</dbReference>
<gene>
    <name evidence="3" type="ORF">Psuf_091940</name>
</gene>
<sequence length="275" mass="29491">MLSAMAVTEATAGVPPAGVRIVRGGPVLDGEVDCARETIGAVAATHHVDPAATRVRLTAGNRADGPVLVQVNLRVCGAPARVQIAGPTAREAVAAAAERLDRQIGRLTTAWQPWPWPDPDKRSLGVPGPVVVTRLKTYRLHVGVPCQAAAFMNAMDYDVTLFTDGETGEDAVIYRAGPTGLCLSRQYTMRPPSLPVTLPLTVNPRPVPVLAAVQAAHRLADGWLPFIFYTDRHTRRGNLLYRRYDGDLGLIAPSRPGNDDGTLTVRPAHPARDVR</sequence>
<feature type="region of interest" description="Disordered" evidence="1">
    <location>
        <begin position="255"/>
        <end position="275"/>
    </location>
</feature>
<evidence type="ECO:0000313" key="3">
    <source>
        <dbReference type="EMBL" id="BCB91881.1"/>
    </source>
</evidence>
<protein>
    <submittedName>
        <fullName evidence="3">Dormancy associated translation inhibitor</fullName>
    </submittedName>
</protein>
<keyword evidence="4" id="KW-1185">Reference proteome</keyword>
<name>A0A6F8Z1B4_9ACTN</name>